<keyword evidence="3" id="KW-1185">Reference proteome</keyword>
<feature type="transmembrane region" description="Helical" evidence="1">
    <location>
        <begin position="6"/>
        <end position="33"/>
    </location>
</feature>
<organism evidence="2 3">
    <name type="scientific">Thermincola ferriacetica</name>
    <dbReference type="NCBI Taxonomy" id="281456"/>
    <lineage>
        <taxon>Bacteria</taxon>
        <taxon>Bacillati</taxon>
        <taxon>Bacillota</taxon>
        <taxon>Clostridia</taxon>
        <taxon>Eubacteriales</taxon>
        <taxon>Thermincolaceae</taxon>
        <taxon>Thermincola</taxon>
    </lineage>
</organism>
<keyword evidence="1" id="KW-1133">Transmembrane helix</keyword>
<protein>
    <submittedName>
        <fullName evidence="2">Uncharacterized protein</fullName>
    </submittedName>
</protein>
<sequence>MYYSTHLVVGATIGITTGHPLKAFIAGLASHIIMDLIPHRDHEKVINCLIDVMGGSLLFALWFFAYRPGLSCLVGSVAGVLPDIEIPLYYYRLISKRYFPSHSGWIPHRKAGGRFGLLVQLLTIVGMGIWVIS</sequence>
<feature type="transmembrane region" description="Helical" evidence="1">
    <location>
        <begin position="70"/>
        <end position="91"/>
    </location>
</feature>
<evidence type="ECO:0000313" key="3">
    <source>
        <dbReference type="Proteomes" id="UP000037175"/>
    </source>
</evidence>
<dbReference type="Proteomes" id="UP000037175">
    <property type="component" value="Unassembled WGS sequence"/>
</dbReference>
<gene>
    <name evidence="2" type="ORF">Tfer_2551</name>
</gene>
<dbReference type="EMBL" id="LGTE01000021">
    <property type="protein sequence ID" value="KNZ68829.1"/>
    <property type="molecule type" value="Genomic_DNA"/>
</dbReference>
<proteinExistence type="predicted"/>
<evidence type="ECO:0000313" key="2">
    <source>
        <dbReference type="EMBL" id="KNZ68829.1"/>
    </source>
</evidence>
<dbReference type="AlphaFoldDB" id="A0A0L6W175"/>
<accession>A0A0L6W175</accession>
<comment type="caution">
    <text evidence="2">The sequence shown here is derived from an EMBL/GenBank/DDBJ whole genome shotgun (WGS) entry which is preliminary data.</text>
</comment>
<feature type="transmembrane region" description="Helical" evidence="1">
    <location>
        <begin position="112"/>
        <end position="132"/>
    </location>
</feature>
<dbReference type="RefSeq" id="WP_052218642.1">
    <property type="nucleotide sequence ID" value="NZ_LGTE01000021.1"/>
</dbReference>
<keyword evidence="1" id="KW-0472">Membrane</keyword>
<feature type="transmembrane region" description="Helical" evidence="1">
    <location>
        <begin position="45"/>
        <end position="64"/>
    </location>
</feature>
<name>A0A0L6W175_9FIRM</name>
<keyword evidence="1" id="KW-0812">Transmembrane</keyword>
<reference evidence="3" key="1">
    <citation type="submission" date="2015-07" db="EMBL/GenBank/DDBJ databases">
        <title>Complete Genome of Thermincola ferriacetica strain Z-0001T.</title>
        <authorList>
            <person name="Lusk B."/>
            <person name="Badalamenti J.P."/>
            <person name="Parameswaran P."/>
            <person name="Bond D.R."/>
            <person name="Torres C.I."/>
        </authorList>
    </citation>
    <scope>NUCLEOTIDE SEQUENCE [LARGE SCALE GENOMIC DNA]</scope>
    <source>
        <strain evidence="3">Z-0001</strain>
    </source>
</reference>
<evidence type="ECO:0000256" key="1">
    <source>
        <dbReference type="SAM" id="Phobius"/>
    </source>
</evidence>